<gene>
    <name evidence="1" type="ORF">PsYK624_054630</name>
</gene>
<dbReference type="EMBL" id="BPQB01000012">
    <property type="protein sequence ID" value="GJE89364.1"/>
    <property type="molecule type" value="Genomic_DNA"/>
</dbReference>
<organism evidence="1 2">
    <name type="scientific">Phanerochaete sordida</name>
    <dbReference type="NCBI Taxonomy" id="48140"/>
    <lineage>
        <taxon>Eukaryota</taxon>
        <taxon>Fungi</taxon>
        <taxon>Dikarya</taxon>
        <taxon>Basidiomycota</taxon>
        <taxon>Agaricomycotina</taxon>
        <taxon>Agaricomycetes</taxon>
        <taxon>Polyporales</taxon>
        <taxon>Phanerochaetaceae</taxon>
        <taxon>Phanerochaete</taxon>
    </lineage>
</organism>
<protein>
    <recommendedName>
        <fullName evidence="3">Core-binding (CB) domain-containing protein</fullName>
    </recommendedName>
</protein>
<comment type="caution">
    <text evidence="1">The sequence shown here is derived from an EMBL/GenBank/DDBJ whole genome shotgun (WGS) entry which is preliminary data.</text>
</comment>
<evidence type="ECO:0000313" key="2">
    <source>
        <dbReference type="Proteomes" id="UP000703269"/>
    </source>
</evidence>
<dbReference type="AlphaFoldDB" id="A0A9P3LCA3"/>
<dbReference type="Proteomes" id="UP000703269">
    <property type="component" value="Unassembled WGS sequence"/>
</dbReference>
<dbReference type="OrthoDB" id="3163890at2759"/>
<evidence type="ECO:0000313" key="1">
    <source>
        <dbReference type="EMBL" id="GJE89364.1"/>
    </source>
</evidence>
<name>A0A9P3LCA3_9APHY</name>
<proteinExistence type="predicted"/>
<reference evidence="1 2" key="1">
    <citation type="submission" date="2021-08" db="EMBL/GenBank/DDBJ databases">
        <title>Draft Genome Sequence of Phanerochaete sordida strain YK-624.</title>
        <authorList>
            <person name="Mori T."/>
            <person name="Dohra H."/>
            <person name="Suzuki T."/>
            <person name="Kawagishi H."/>
            <person name="Hirai H."/>
        </authorList>
    </citation>
    <scope>NUCLEOTIDE SEQUENCE [LARGE SCALE GENOMIC DNA]</scope>
    <source>
        <strain evidence="1 2">YK-624</strain>
    </source>
</reference>
<accession>A0A9P3LCA3</accession>
<sequence length="231" mass="26857">MTVTEDQVADEEVAINLEEADGYVKRINELMQLTEDDFPDDDDSPAARRAAEIARANITQGTRVAHERVIKAYFAFWLKRDPKWDPKALSDRTPREIMAFITQKCGEKSEGFEGRKYATAVSTRSALTLWYRSVRPHDGDEWRLDEKAHRWRGLPTRARIVSEFMVGLEKIKAKAGELSQSATALTIDDMHRLYNRCFREGQTEAERRWGIIRWVSHLPTVFQYHLRFLNL</sequence>
<keyword evidence="2" id="KW-1185">Reference proteome</keyword>
<evidence type="ECO:0008006" key="3">
    <source>
        <dbReference type="Google" id="ProtNLM"/>
    </source>
</evidence>